<protein>
    <submittedName>
        <fullName evidence="2">Uncharacterized protein</fullName>
    </submittedName>
</protein>
<feature type="region of interest" description="Disordered" evidence="1">
    <location>
        <begin position="77"/>
        <end position="128"/>
    </location>
</feature>
<dbReference type="EMBL" id="JAHDVG010000474">
    <property type="protein sequence ID" value="KAH1176829.1"/>
    <property type="molecule type" value="Genomic_DNA"/>
</dbReference>
<comment type="caution">
    <text evidence="2">The sequence shown here is derived from an EMBL/GenBank/DDBJ whole genome shotgun (WGS) entry which is preliminary data.</text>
</comment>
<evidence type="ECO:0000256" key="1">
    <source>
        <dbReference type="SAM" id="MobiDB-lite"/>
    </source>
</evidence>
<organism evidence="2 3">
    <name type="scientific">Mauremys mutica</name>
    <name type="common">yellowpond turtle</name>
    <dbReference type="NCBI Taxonomy" id="74926"/>
    <lineage>
        <taxon>Eukaryota</taxon>
        <taxon>Metazoa</taxon>
        <taxon>Chordata</taxon>
        <taxon>Craniata</taxon>
        <taxon>Vertebrata</taxon>
        <taxon>Euteleostomi</taxon>
        <taxon>Archelosauria</taxon>
        <taxon>Testudinata</taxon>
        <taxon>Testudines</taxon>
        <taxon>Cryptodira</taxon>
        <taxon>Durocryptodira</taxon>
        <taxon>Testudinoidea</taxon>
        <taxon>Geoemydidae</taxon>
        <taxon>Geoemydinae</taxon>
        <taxon>Mauremys</taxon>
    </lineage>
</organism>
<evidence type="ECO:0000313" key="3">
    <source>
        <dbReference type="Proteomes" id="UP000827986"/>
    </source>
</evidence>
<dbReference type="AlphaFoldDB" id="A0A9D3X7Q2"/>
<name>A0A9D3X7Q2_9SAUR</name>
<accession>A0A9D3X7Q2</accession>
<evidence type="ECO:0000313" key="2">
    <source>
        <dbReference type="EMBL" id="KAH1176829.1"/>
    </source>
</evidence>
<dbReference type="Proteomes" id="UP000827986">
    <property type="component" value="Unassembled WGS sequence"/>
</dbReference>
<feature type="compositionally biased region" description="Pro residues" evidence="1">
    <location>
        <begin position="106"/>
        <end position="121"/>
    </location>
</feature>
<proteinExistence type="predicted"/>
<reference evidence="2" key="1">
    <citation type="submission" date="2021-09" db="EMBL/GenBank/DDBJ databases">
        <title>The genome of Mauremys mutica provides insights into the evolution of semi-aquatic lifestyle.</title>
        <authorList>
            <person name="Gong S."/>
            <person name="Gao Y."/>
        </authorList>
    </citation>
    <scope>NUCLEOTIDE SEQUENCE</scope>
    <source>
        <strain evidence="2">MM-2020</strain>
        <tissue evidence="2">Muscle</tissue>
    </source>
</reference>
<keyword evidence="3" id="KW-1185">Reference proteome</keyword>
<sequence>MRGYSLAWGESAGPSIRPQVRVTPGRGAGPGLGRRWRSSGCSAQGRCGPSGGLFPKHVASPAVPALGWRHPRLPEWHAGERGVNPGPAPACRRRVRAVPGGGGSSPSPPPPPRPRPRPPAPLQRVKRL</sequence>
<gene>
    <name evidence="2" type="ORF">KIL84_010531</name>
</gene>
<feature type="region of interest" description="Disordered" evidence="1">
    <location>
        <begin position="1"/>
        <end position="46"/>
    </location>
</feature>